<proteinExistence type="predicted"/>
<reference evidence="2" key="2">
    <citation type="submission" date="2017-11" db="EMBL/GenBank/DDBJ databases">
        <title>Coralsnake Venomics: Analyses of Venom Gland Transcriptomes and Proteomes of Six Brazilian Taxa.</title>
        <authorList>
            <person name="Aird S.D."/>
            <person name="Jorge da Silva N."/>
            <person name="Qiu L."/>
            <person name="Villar-Briones A."/>
            <person name="Aparecida-Saddi V."/>
            <person name="Campos-Telles M.P."/>
            <person name="Grau M."/>
            <person name="Mikheyev A.S."/>
        </authorList>
    </citation>
    <scope>NUCLEOTIDE SEQUENCE</scope>
    <source>
        <tissue evidence="2">Venom_gland</tissue>
    </source>
</reference>
<sequence>MYLSRICFLRKNHIIVVHGCQTQTPRWGSIRPILVYSCCFGPAYPMQRGKIKPAKLRPSLPAAKRKTSKASPRSAQCSEERSGQEAPMSRYNRQNLNPGLRKLEKSLQSQLLNQDVSSFRRKSEVSSGRESLC</sequence>
<evidence type="ECO:0000256" key="1">
    <source>
        <dbReference type="SAM" id="MobiDB-lite"/>
    </source>
</evidence>
<reference evidence="2" key="1">
    <citation type="submission" date="2017-07" db="EMBL/GenBank/DDBJ databases">
        <authorList>
            <person name="Mikheyev A."/>
            <person name="Grau M."/>
        </authorList>
    </citation>
    <scope>NUCLEOTIDE SEQUENCE</scope>
    <source>
        <tissue evidence="2">Venom_gland</tissue>
    </source>
</reference>
<evidence type="ECO:0000313" key="2">
    <source>
        <dbReference type="EMBL" id="LAB23017.1"/>
    </source>
</evidence>
<protein>
    <submittedName>
        <fullName evidence="2">Uncharacterized protein</fullName>
    </submittedName>
</protein>
<dbReference type="EMBL" id="IACM01037420">
    <property type="protein sequence ID" value="LAB23017.1"/>
    <property type="molecule type" value="Transcribed_RNA"/>
</dbReference>
<name>A0A2D4LPL9_9SAUR</name>
<organism evidence="2">
    <name type="scientific">Micrurus spixii</name>
    <name type="common">Amazon coral snake</name>
    <dbReference type="NCBI Taxonomy" id="129469"/>
    <lineage>
        <taxon>Eukaryota</taxon>
        <taxon>Metazoa</taxon>
        <taxon>Chordata</taxon>
        <taxon>Craniata</taxon>
        <taxon>Vertebrata</taxon>
        <taxon>Euteleostomi</taxon>
        <taxon>Lepidosauria</taxon>
        <taxon>Squamata</taxon>
        <taxon>Bifurcata</taxon>
        <taxon>Unidentata</taxon>
        <taxon>Episquamata</taxon>
        <taxon>Toxicofera</taxon>
        <taxon>Serpentes</taxon>
        <taxon>Colubroidea</taxon>
        <taxon>Elapidae</taxon>
        <taxon>Elapinae</taxon>
        <taxon>Micrurus</taxon>
    </lineage>
</organism>
<dbReference type="AlphaFoldDB" id="A0A2D4LPL9"/>
<accession>A0A2D4LPL9</accession>
<feature type="region of interest" description="Disordered" evidence="1">
    <location>
        <begin position="50"/>
        <end position="104"/>
    </location>
</feature>